<protein>
    <submittedName>
        <fullName evidence="1">Rrf2 family transcriptional regulator</fullName>
    </submittedName>
</protein>
<comment type="caution">
    <text evidence="1">The sequence shown here is derived from an EMBL/GenBank/DDBJ whole genome shotgun (WGS) entry which is preliminary data.</text>
</comment>
<sequence length="174" mass="19205">MESSIHRGGDPIMNNSLSVEYALHSVSILAVIPGDMTVNIKQLAAFMGLAPSYLAKMFTQLAKAGIVRSSVGSKGGIKLGRPAEDISFYDVFMAVNGRKHMFQCSNIRAYTLGYEAAPGMCEIHEQMWEAEEKMYAHLRGVKLSAMAATIHSKLTPGEQEERLDLLRKLIERQS</sequence>
<dbReference type="Gene3D" id="1.10.10.10">
    <property type="entry name" value="Winged helix-like DNA-binding domain superfamily/Winged helix DNA-binding domain"/>
    <property type="match status" value="1"/>
</dbReference>
<dbReference type="PANTHER" id="PTHR33221:SF15">
    <property type="entry name" value="HTH-TYPE TRANSCRIPTIONAL REGULATOR YWGB-RELATED"/>
    <property type="match status" value="1"/>
</dbReference>
<dbReference type="Proteomes" id="UP000307943">
    <property type="component" value="Unassembled WGS sequence"/>
</dbReference>
<dbReference type="InterPro" id="IPR000944">
    <property type="entry name" value="Tscrpt_reg_Rrf2"/>
</dbReference>
<dbReference type="PROSITE" id="PS01332">
    <property type="entry name" value="HTH_RRF2_1"/>
    <property type="match status" value="1"/>
</dbReference>
<dbReference type="InterPro" id="IPR030489">
    <property type="entry name" value="TR_Rrf2-type_CS"/>
</dbReference>
<dbReference type="GO" id="GO:0005829">
    <property type="term" value="C:cytosol"/>
    <property type="evidence" value="ECO:0007669"/>
    <property type="project" value="TreeGrafter"/>
</dbReference>
<evidence type="ECO:0000313" key="2">
    <source>
        <dbReference type="Proteomes" id="UP000307943"/>
    </source>
</evidence>
<proteinExistence type="predicted"/>
<organism evidence="1 2">
    <name type="scientific">Paenibacillus hemerocallicola</name>
    <dbReference type="NCBI Taxonomy" id="1172614"/>
    <lineage>
        <taxon>Bacteria</taxon>
        <taxon>Bacillati</taxon>
        <taxon>Bacillota</taxon>
        <taxon>Bacilli</taxon>
        <taxon>Bacillales</taxon>
        <taxon>Paenibacillaceae</taxon>
        <taxon>Paenibacillus</taxon>
    </lineage>
</organism>
<dbReference type="SUPFAM" id="SSF46785">
    <property type="entry name" value="Winged helix' DNA-binding domain"/>
    <property type="match status" value="1"/>
</dbReference>
<keyword evidence="2" id="KW-1185">Reference proteome</keyword>
<gene>
    <name evidence="1" type="ORF">FE784_33280</name>
</gene>
<reference evidence="1 2" key="1">
    <citation type="submission" date="2019-05" db="EMBL/GenBank/DDBJ databases">
        <title>We sequenced the genome of Paenibacillus hemerocallicola KCTC 33185 for further insight into its adaptation and study the phylogeny of Paenibacillus.</title>
        <authorList>
            <person name="Narsing Rao M.P."/>
        </authorList>
    </citation>
    <scope>NUCLEOTIDE SEQUENCE [LARGE SCALE GENOMIC DNA]</scope>
    <source>
        <strain evidence="1 2">KCTC 33185</strain>
    </source>
</reference>
<dbReference type="EMBL" id="VDCQ01000069">
    <property type="protein sequence ID" value="TNJ61933.1"/>
    <property type="molecule type" value="Genomic_DNA"/>
</dbReference>
<dbReference type="InterPro" id="IPR036388">
    <property type="entry name" value="WH-like_DNA-bd_sf"/>
</dbReference>
<accession>A0A5C4SZ34</accession>
<dbReference type="PROSITE" id="PS51197">
    <property type="entry name" value="HTH_RRF2_2"/>
    <property type="match status" value="1"/>
</dbReference>
<dbReference type="Pfam" id="PF02082">
    <property type="entry name" value="Rrf2"/>
    <property type="match status" value="1"/>
</dbReference>
<evidence type="ECO:0000313" key="1">
    <source>
        <dbReference type="EMBL" id="TNJ61933.1"/>
    </source>
</evidence>
<dbReference type="AlphaFoldDB" id="A0A5C4SZ34"/>
<dbReference type="InterPro" id="IPR036390">
    <property type="entry name" value="WH_DNA-bd_sf"/>
</dbReference>
<name>A0A5C4SZ34_9BACL</name>
<dbReference type="NCBIfam" id="TIGR00738">
    <property type="entry name" value="rrf2_super"/>
    <property type="match status" value="1"/>
</dbReference>
<dbReference type="PANTHER" id="PTHR33221">
    <property type="entry name" value="WINGED HELIX-TURN-HELIX TRANSCRIPTIONAL REGULATOR, RRF2 FAMILY"/>
    <property type="match status" value="1"/>
</dbReference>
<dbReference type="GO" id="GO:0003700">
    <property type="term" value="F:DNA-binding transcription factor activity"/>
    <property type="evidence" value="ECO:0007669"/>
    <property type="project" value="TreeGrafter"/>
</dbReference>